<comment type="caution">
    <text evidence="2">The sequence shown here is derived from an EMBL/GenBank/DDBJ whole genome shotgun (WGS) entry which is preliminary data.</text>
</comment>
<feature type="compositionally biased region" description="Polar residues" evidence="1">
    <location>
        <begin position="1"/>
        <end position="11"/>
    </location>
</feature>
<evidence type="ECO:0000256" key="1">
    <source>
        <dbReference type="SAM" id="MobiDB-lite"/>
    </source>
</evidence>
<dbReference type="Proteomes" id="UP000237440">
    <property type="component" value="Unassembled WGS sequence"/>
</dbReference>
<name>A0A2S3VIL5_9PSED</name>
<proteinExistence type="predicted"/>
<protein>
    <submittedName>
        <fullName evidence="2">Uncharacterized protein</fullName>
    </submittedName>
</protein>
<gene>
    <name evidence="2" type="ORF">B0D71_24215</name>
</gene>
<accession>A0A2S3VIL5</accession>
<dbReference type="EMBL" id="MUJK01000010">
    <property type="protein sequence ID" value="POF39804.1"/>
    <property type="molecule type" value="Genomic_DNA"/>
</dbReference>
<dbReference type="AlphaFoldDB" id="A0A2S3VIL5"/>
<keyword evidence="3" id="KW-1185">Reference proteome</keyword>
<reference evidence="3" key="1">
    <citation type="submission" date="2017-02" db="EMBL/GenBank/DDBJ databases">
        <authorList>
            <person name="Furmanczyk E.M."/>
        </authorList>
    </citation>
    <scope>NUCLEOTIDE SEQUENCE [LARGE SCALE GENOMIC DNA]</scope>
    <source>
        <strain evidence="3">AP3_22</strain>
    </source>
</reference>
<evidence type="ECO:0000313" key="3">
    <source>
        <dbReference type="Proteomes" id="UP000237440"/>
    </source>
</evidence>
<organism evidence="2 3">
    <name type="scientific">Pseudomonas laurylsulfativorans</name>
    <dbReference type="NCBI Taxonomy" id="1943631"/>
    <lineage>
        <taxon>Bacteria</taxon>
        <taxon>Pseudomonadati</taxon>
        <taxon>Pseudomonadota</taxon>
        <taxon>Gammaproteobacteria</taxon>
        <taxon>Pseudomonadales</taxon>
        <taxon>Pseudomonadaceae</taxon>
        <taxon>Pseudomonas</taxon>
    </lineage>
</organism>
<feature type="region of interest" description="Disordered" evidence="1">
    <location>
        <begin position="1"/>
        <end position="22"/>
    </location>
</feature>
<evidence type="ECO:0000313" key="2">
    <source>
        <dbReference type="EMBL" id="POF39804.1"/>
    </source>
</evidence>
<sequence length="60" mass="6523">MVRHFNVTSQADRQHHTGNPVIGKNFVDMQRIWATVAKAAGTSVPYGGNIDPLSGIFTNV</sequence>